<protein>
    <submittedName>
        <fullName evidence="3">Uncharacterized protein</fullName>
    </submittedName>
</protein>
<evidence type="ECO:0000313" key="3">
    <source>
        <dbReference type="EMBL" id="ALG82811.1"/>
    </source>
</evidence>
<dbReference type="Proteomes" id="UP000060390">
    <property type="component" value="Chromosome"/>
</dbReference>
<accession>A0A0N9NCS7</accession>
<feature type="coiled-coil region" evidence="1">
    <location>
        <begin position="157"/>
        <end position="227"/>
    </location>
</feature>
<dbReference type="EMBL" id="CP011564">
    <property type="protein sequence ID" value="ALG82811.1"/>
    <property type="molecule type" value="Genomic_DNA"/>
</dbReference>
<keyword evidence="2" id="KW-0812">Transmembrane</keyword>
<evidence type="ECO:0000256" key="2">
    <source>
        <dbReference type="SAM" id="Phobius"/>
    </source>
</evidence>
<name>A0A0N9NCS7_9EURY</name>
<sequence>MNWSRSSSAAILVALLLVAVAPAAAVSVSGDAPGTVEIGEKQTTTYTVVDPFDGYGQWTLRGSTDLTDVTWQITTYDNTDNQVDETIINGQSFSYDLAADSGAVRAEVRLVGTPASGVDWQYDPPQQITYAEFVQAQEGDSSENMSRDIWRPFTPESQSARTAIEDAEAAIADAEDDGVDVSSAQGDLEDAIEFYNNGNFEQATKNAEEAQSTAEDAMQSKQQTNRLMLIGGAIVVLLLVAGGIYWYLQQRESYDRLG</sequence>
<dbReference type="STRING" id="1604004.HLASA_1934"/>
<keyword evidence="2" id="KW-1133">Transmembrane helix</keyword>
<dbReference type="GeneID" id="26011268"/>
<evidence type="ECO:0000313" key="4">
    <source>
        <dbReference type="Proteomes" id="UP000060390"/>
    </source>
</evidence>
<evidence type="ECO:0000256" key="1">
    <source>
        <dbReference type="SAM" id="Coils"/>
    </source>
</evidence>
<dbReference type="AlphaFoldDB" id="A0A0N9NCS7"/>
<reference evidence="3 4" key="2">
    <citation type="journal article" date="2016" name="Stand. Genomic Sci.">
        <title>Complete genome sequence of 'Halanaeroarchaeum sulfurireducens' M27-SA2, a sulfur-reducing and acetate-oxidizing haloarchaeon from the deep-sea hypersaline anoxic lake Medee.</title>
        <authorList>
            <person name="Messina E."/>
            <person name="Sorokin D.Y."/>
            <person name="Kublanov I.V."/>
            <person name="Toshchakov S."/>
            <person name="Lopatina A."/>
            <person name="Arcadi E."/>
            <person name="Smedile F."/>
            <person name="La Spada G."/>
            <person name="La Cono V."/>
            <person name="Yakimov M.M."/>
        </authorList>
    </citation>
    <scope>NUCLEOTIDE SEQUENCE [LARGE SCALE GENOMIC DNA]</scope>
    <source>
        <strain evidence="3 4">M27-SA2</strain>
    </source>
</reference>
<organism evidence="3 4">
    <name type="scientific">Halanaeroarchaeum sulfurireducens</name>
    <dbReference type="NCBI Taxonomy" id="1604004"/>
    <lineage>
        <taxon>Archaea</taxon>
        <taxon>Methanobacteriati</taxon>
        <taxon>Methanobacteriota</taxon>
        <taxon>Stenosarchaea group</taxon>
        <taxon>Halobacteria</taxon>
        <taxon>Halobacteriales</taxon>
        <taxon>Halobacteriaceae</taxon>
        <taxon>Halanaeroarchaeum</taxon>
    </lineage>
</organism>
<proteinExistence type="predicted"/>
<reference evidence="4" key="1">
    <citation type="submission" date="2015-05" db="EMBL/GenBank/DDBJ databases">
        <title>Complete genome sequence of Halanaeroarchaeum sulfurireducens type strain M27-SA2, a sulfate-reducer haloarchaeon from marine anoxic lake Medee.</title>
        <authorList>
            <person name="Messina E."/>
            <person name="Kublanov I.V."/>
            <person name="Toshchakov S."/>
            <person name="Arcadi E."/>
            <person name="La Spada G."/>
            <person name="La Cono V."/>
            <person name="Yakimov M.M."/>
        </authorList>
    </citation>
    <scope>NUCLEOTIDE SEQUENCE [LARGE SCALE GENOMIC DNA]</scope>
    <source>
        <strain evidence="4">M27-SA2</strain>
    </source>
</reference>
<keyword evidence="2" id="KW-0472">Membrane</keyword>
<gene>
    <name evidence="3" type="ORF">HLASA_1934</name>
</gene>
<dbReference type="Gene3D" id="1.20.1270.390">
    <property type="match status" value="1"/>
</dbReference>
<keyword evidence="1" id="KW-0175">Coiled coil</keyword>
<dbReference type="RefSeq" id="WP_054519856.1">
    <property type="nucleotide sequence ID" value="NZ_CP011564.1"/>
</dbReference>
<feature type="transmembrane region" description="Helical" evidence="2">
    <location>
        <begin position="227"/>
        <end position="248"/>
    </location>
</feature>
<dbReference type="KEGG" id="hsf:HLASA_1934"/>